<keyword evidence="2" id="KW-1185">Reference proteome</keyword>
<dbReference type="RefSeq" id="WP_267259033.1">
    <property type="nucleotide sequence ID" value="NZ_CP084204.1"/>
</dbReference>
<proteinExistence type="predicted"/>
<dbReference type="Proteomes" id="UP001164506">
    <property type="component" value="Chromosome"/>
</dbReference>
<dbReference type="EMBL" id="CP084204">
    <property type="protein sequence ID" value="UZX22518.1"/>
    <property type="molecule type" value="Genomic_DNA"/>
</dbReference>
<name>A0ABY6QZZ4_9ACTN</name>
<organism evidence="1 2">
    <name type="scientific">Streptomyces tanashiensis</name>
    <dbReference type="NCBI Taxonomy" id="67367"/>
    <lineage>
        <taxon>Bacteria</taxon>
        <taxon>Bacillati</taxon>
        <taxon>Actinomycetota</taxon>
        <taxon>Actinomycetes</taxon>
        <taxon>Kitasatosporales</taxon>
        <taxon>Streptomycetaceae</taxon>
        <taxon>Streptomyces</taxon>
    </lineage>
</organism>
<dbReference type="GeneID" id="95601376"/>
<accession>A0ABY6QZZ4</accession>
<reference evidence="1" key="1">
    <citation type="submission" date="2021-09" db="EMBL/GenBank/DDBJ databases">
        <title>Complete genome sequence and metabolic characterization of Streptomyces tanashiensis DSM 731 the producer of antibacterial Kalafungin and diverse secondary metabolites.</title>
        <authorList>
            <person name="Abbasi M.N."/>
            <person name="Anwar M.N."/>
            <person name="Alam K."/>
            <person name="Shoaib M."/>
            <person name="Lin Z."/>
            <person name="Hayat M."/>
            <person name="Ali M.I."/>
            <person name="Malik H.M.T."/>
            <person name="Ahmed I."/>
            <person name="Li A."/>
            <person name="Hailong Wang H."/>
            <person name="Zhang Y."/>
        </authorList>
    </citation>
    <scope>NUCLEOTIDE SEQUENCE</scope>
    <source>
        <strain evidence="1">Kala</strain>
    </source>
</reference>
<evidence type="ECO:0000313" key="1">
    <source>
        <dbReference type="EMBL" id="UZX22518.1"/>
    </source>
</evidence>
<evidence type="ECO:0008006" key="3">
    <source>
        <dbReference type="Google" id="ProtNLM"/>
    </source>
</evidence>
<gene>
    <name evidence="1" type="ORF">LDH80_18035</name>
</gene>
<evidence type="ECO:0000313" key="2">
    <source>
        <dbReference type="Proteomes" id="UP001164506"/>
    </source>
</evidence>
<sequence length="311" mass="32629">MAVERSDADKGLMDQHALPWVEANEDDAHAAADRLRPFGSTFANDRADAAKAVERLVSSGQGEANKALAEHWEGLAAQFSQVSSAAGTIADGMDGCGDIVSGAKNAVLDLVHNLRSSVSRVSDAMMPTSATALQQAEAAEAEKVRPQFQAEVTSATTHGEERLKRVRNDGAVGSLKSIAGLPQGTGGGTGQQGADRMHLASAGGSWWGDLIHDDDEHTHAAKRLGKIADHIRDTTSQPLAQAVLAVTELGASGSVGASLAVGIRPLLDDLVLASLALADHLTGPLTGAIKAAAEEQKRRQDEIRDRFGWWR</sequence>
<protein>
    <recommendedName>
        <fullName evidence="3">WXG100 family type VII secretion target</fullName>
    </recommendedName>
</protein>